<dbReference type="InterPro" id="IPR015943">
    <property type="entry name" value="WD40/YVTN_repeat-like_dom_sf"/>
</dbReference>
<dbReference type="FunFam" id="3.30.565.10:FF:000010">
    <property type="entry name" value="Sensor histidine kinase RcsC"/>
    <property type="match status" value="2"/>
</dbReference>
<proteinExistence type="predicted"/>
<dbReference type="SUPFAM" id="SSF47384">
    <property type="entry name" value="Homodimeric domain of signal transducing histidine kinase"/>
    <property type="match status" value="2"/>
</dbReference>
<reference evidence="11 13" key="1">
    <citation type="submission" date="2019-07" db="EMBL/GenBank/DDBJ databases">
        <title>Genomes of sea-ice associated Colwellia species.</title>
        <authorList>
            <person name="Bowman J.P."/>
        </authorList>
    </citation>
    <scope>NUCLEOTIDE SEQUENCE [LARGE SCALE GENOMIC DNA]</scope>
    <source>
        <strain evidence="10 12">ACAM 607</strain>
        <strain evidence="11 13">IC036</strain>
    </source>
</reference>
<evidence type="ECO:0000256" key="4">
    <source>
        <dbReference type="ARBA" id="ARBA00023012"/>
    </source>
</evidence>
<dbReference type="Gene3D" id="2.130.10.10">
    <property type="entry name" value="YVTN repeat-like/Quinoprotein amine dehydrogenase"/>
    <property type="match status" value="2"/>
</dbReference>
<gene>
    <name evidence="10" type="ORF">ESZ26_10285</name>
    <name evidence="11" type="ORF">ESZ27_12375</name>
</gene>
<dbReference type="SMART" id="SM00387">
    <property type="entry name" value="HATPase_c"/>
    <property type="match status" value="2"/>
</dbReference>
<protein>
    <recommendedName>
        <fullName evidence="2">histidine kinase</fullName>
        <ecNumber evidence="2">2.7.13.3</ecNumber>
    </recommendedName>
</protein>
<dbReference type="SUPFAM" id="SSF63829">
    <property type="entry name" value="Calcium-dependent phosphotriesterase"/>
    <property type="match status" value="2"/>
</dbReference>
<comment type="caution">
    <text evidence="11">The sequence shown here is derived from an EMBL/GenBank/DDBJ whole genome shotgun (WGS) entry which is preliminary data.</text>
</comment>
<evidence type="ECO:0000259" key="8">
    <source>
        <dbReference type="PROSITE" id="PS50110"/>
    </source>
</evidence>
<feature type="domain" description="Histidine kinase" evidence="7">
    <location>
        <begin position="883"/>
        <end position="1108"/>
    </location>
</feature>
<dbReference type="InterPro" id="IPR036641">
    <property type="entry name" value="HPT_dom_sf"/>
</dbReference>
<dbReference type="InterPro" id="IPR011123">
    <property type="entry name" value="Y_Y_Y"/>
</dbReference>
<dbReference type="Pfam" id="PF02518">
    <property type="entry name" value="HATPase_c"/>
    <property type="match status" value="2"/>
</dbReference>
<dbReference type="Gene3D" id="3.40.50.2300">
    <property type="match status" value="3"/>
</dbReference>
<feature type="modified residue" description="Phosphohistidine" evidence="5">
    <location>
        <position position="1922"/>
    </location>
</feature>
<dbReference type="Pfam" id="PF07494">
    <property type="entry name" value="Reg_prop"/>
    <property type="match status" value="7"/>
</dbReference>
<dbReference type="InterPro" id="IPR003594">
    <property type="entry name" value="HATPase_dom"/>
</dbReference>
<dbReference type="GO" id="GO:0000155">
    <property type="term" value="F:phosphorelay sensor kinase activity"/>
    <property type="evidence" value="ECO:0007669"/>
    <property type="project" value="InterPro"/>
</dbReference>
<evidence type="ECO:0000256" key="5">
    <source>
        <dbReference type="PROSITE-ProRule" id="PRU00110"/>
    </source>
</evidence>
<keyword evidence="4" id="KW-0902">Two-component regulatory system</keyword>
<feature type="modified residue" description="4-aspartylphosphate" evidence="6">
    <location>
        <position position="1761"/>
    </location>
</feature>
<accession>A0A5C6Q924</accession>
<dbReference type="Proteomes" id="UP000321917">
    <property type="component" value="Unassembled WGS sequence"/>
</dbReference>
<dbReference type="InterPro" id="IPR003661">
    <property type="entry name" value="HisK_dim/P_dom"/>
</dbReference>
<dbReference type="SMART" id="SM00448">
    <property type="entry name" value="REC"/>
    <property type="match status" value="3"/>
</dbReference>
<dbReference type="Gene3D" id="2.60.40.10">
    <property type="entry name" value="Immunoglobulins"/>
    <property type="match status" value="1"/>
</dbReference>
<feature type="domain" description="Response regulatory" evidence="8">
    <location>
        <begin position="1165"/>
        <end position="1290"/>
    </location>
</feature>
<dbReference type="InterPro" id="IPR036097">
    <property type="entry name" value="HisK_dim/P_sf"/>
</dbReference>
<organism evidence="11 13">
    <name type="scientific">Colwellia hornerae</name>
    <dbReference type="NCBI Taxonomy" id="89402"/>
    <lineage>
        <taxon>Bacteria</taxon>
        <taxon>Pseudomonadati</taxon>
        <taxon>Pseudomonadota</taxon>
        <taxon>Gammaproteobacteria</taxon>
        <taxon>Alteromonadales</taxon>
        <taxon>Colwelliaceae</taxon>
        <taxon>Colwellia</taxon>
    </lineage>
</organism>
<dbReference type="PROSITE" id="PS50110">
    <property type="entry name" value="RESPONSE_REGULATORY"/>
    <property type="match status" value="3"/>
</dbReference>
<dbReference type="SMART" id="SM00073">
    <property type="entry name" value="HPT"/>
    <property type="match status" value="1"/>
</dbReference>
<evidence type="ECO:0000259" key="7">
    <source>
        <dbReference type="PROSITE" id="PS50109"/>
    </source>
</evidence>
<evidence type="ECO:0000259" key="9">
    <source>
        <dbReference type="PROSITE" id="PS50894"/>
    </source>
</evidence>
<evidence type="ECO:0000256" key="1">
    <source>
        <dbReference type="ARBA" id="ARBA00000085"/>
    </source>
</evidence>
<dbReference type="EMBL" id="VOLQ01000023">
    <property type="protein sequence ID" value="TWX65466.1"/>
    <property type="molecule type" value="Genomic_DNA"/>
</dbReference>
<dbReference type="InterPro" id="IPR005467">
    <property type="entry name" value="His_kinase_dom"/>
</dbReference>
<dbReference type="OrthoDB" id="9801841at2"/>
<dbReference type="InterPro" id="IPR011006">
    <property type="entry name" value="CheY-like_superfamily"/>
</dbReference>
<feature type="domain" description="Histidine kinase" evidence="7">
    <location>
        <begin position="1323"/>
        <end position="1549"/>
    </location>
</feature>
<dbReference type="Gene3D" id="3.30.565.10">
    <property type="entry name" value="Histidine kinase-like ATPase, C-terminal domain"/>
    <property type="match status" value="2"/>
</dbReference>
<name>A0A5C6Q924_9GAMM</name>
<dbReference type="SMART" id="SM00388">
    <property type="entry name" value="HisKA"/>
    <property type="match status" value="2"/>
</dbReference>
<sequence length="2063" mass="229621">MHTTRWITKIFMRNFISLIFLLSTFSCSSYWASANTNLSSLSFSHLTSNEGLSQDLAAVIFRDHLGYLWVGTSDGLNRYDGYNFKVYRNKINDNQSLSENFITGISEDQQGDLWVATRNGLNKLMRKTGHFKRFYHNNKQKTGLSSNHVTRLIKDNNGGFWLGTKAGVNHFDPVSEHFTILLNDVEITALHQDSDGGLWVGTINDGLKHYLTPDKQSKVVSYRHLANIDSSLSSNHITAIFQDRAGNVWVGTKTAGLNKLSNGNSGFSHYVTPPDNNEGSKENNALSHNNVTDIYQDKNDNLWVATNGGGLNIFDITTEQIHAFRADSNNVTSISGDKVLNIYGDNNGTIWLGTFGGGISKVDPLAAQFNSLIYNNSSSGLSNGIVTSFYQNKQNTLWVATYGGGLNVTGDNGKNFQLFKNDKANTNSLSSDIVLSIYSDDNNLLWFGTDGEGLNQYNPDKNSFEHYRHDPKDPNSISHGSVWAMVADADNNFWLATWGGGLNRFDRNKQTFEHFKHDRNNSNSLSDDNVWALIKGTSGVLWLGTEQGLNKFDPVTKQVTRFEHDPDNNNSLSHDYILAIYQESDSVLWISTYGGGLNKFDINTEQFTRFGVQEGFSSNNIYGALPDNQGNLWLSSNAGLIKFNPTTKVVKNYDASDGLQGNEFNSNAFYKSASGELFFGGSKGYNHFYPQDIRDNLILPNIVLTDFRVHNKHVEVVTEQTSKAITDNPISNSFTIDADINQLEQLTLTYLERLISFDFAALHFSEPMNNQYAYMLAGFDESWVYTDAKNRRATYTNLPAGDYVFRVKASNGDGYWNEQGKSLNVTVLPPPWLSWWAFSLYFIIGVGLLVASIYRLNYQRLKEQAINIRLTRVDKLKDEFLANTSHELRTPLNGIIGLAESLIDGVAGQLPDKANHDLSMVVASGRRLSNLVNDILDFSKLKNHGLQIHTSAIDINSMVDVVFTLSRATLKTKDIVLINNIARDFPAVKADEDRLQQILFNLIGNAIKFTQSGTVTIAAQLVGNSHIDEQQFVCIDITDTGMGIAAENLATIFKSFEQVRGNETRAVSGTGLGLAVSKQLVELHGGTITVSSTRHKGSTFSFTLPIYDIDDSELSELIAVDDVNHEQTKQQLSRLQALDNTIDYFPVGNLSPQDKTANKESNNFRVLIVDDDPINRQVVNNYLLPLDYQLFQANGGEQALVLIKQASEGLLAGERPFDLILLDIMMPKVSGYEVCRKIREKYSVNELPVIFLTAKNQVVDLVESFSAGGNDYLTKPIEKYELLSRVETHLTLLDINRNLEKKVAERTIELEYAMQAKGEFLAKMSHEIRTPMNAIIGLGYLTLKTDLDPHQKDLIGKTQDASQALLGLINDILDFSKIEAGKMSVESVTMNMGGLIKKTNNICALRAHAKNLELIVKVHSDVPKHIKSDPVRLQQILVNLVSNAIKFTEQGHILIEVGLAEQSLAAEDSNQLTLEFSVSDTGIGLEQSTMNNLFQSFTQADSSITRKFGGTGLGLSICKELSGLMGGEVWVESKLGEGSKFSFNIVCEKSDLPGNELINIDAIKGLNILVVDDNELCLNVITELLQEFHCEITAVASAEIALTLLATAKSNNKPYDLVITDWRMPKMDGIAFAKAIQEDKNQYNVRAVLMVTAFDKSDAMPLAYSSGIDGFLEKPVNASLLLEAMMDVLRINPDEDFYSMKNVSLMDFSTTDILLVEDNELNQQVVLGFLEDTQANVDVAENGLVALKKLANKSYDLVLMDIQMPEMDGVTATQEIRKQAQFNELPIIAMTAHTMPDELNKCLAAGMNEYFTKPIDPNALFSLMAKYLSDKINTAVSKSVEIKDHNSNNTELISAHPAKPLIERIAQLSCLNSKKALLAMGGRQHIYQKLVVDFHKSTLQLPQKIEQAYQDKDVETLYRMVHSLKSNSAYIGAYHLAELSAELEGKIKEQPESCLSLMRELIIEHQKILSALATLTDSDNDLLLRDEPKKTINKELVKVLLNSIVDLLNKEDAEVEDLLPQLLEFTRGTDLVKLVDNIVELVEDIEYSSALNRIEVLRNKLAL</sequence>
<dbReference type="InterPro" id="IPR001789">
    <property type="entry name" value="Sig_transdc_resp-reg_receiver"/>
</dbReference>
<dbReference type="FunFam" id="2.60.40.10:FF:000791">
    <property type="entry name" value="Two-component system sensor histidine kinase/response regulator"/>
    <property type="match status" value="1"/>
</dbReference>
<dbReference type="PANTHER" id="PTHR43547">
    <property type="entry name" value="TWO-COMPONENT HISTIDINE KINASE"/>
    <property type="match status" value="1"/>
</dbReference>
<feature type="modified residue" description="4-aspartylphosphate" evidence="6">
    <location>
        <position position="1621"/>
    </location>
</feature>
<comment type="catalytic activity">
    <reaction evidence="1">
        <text>ATP + protein L-histidine = ADP + protein N-phospho-L-histidine.</text>
        <dbReference type="EC" id="2.7.13.3"/>
    </reaction>
</comment>
<dbReference type="Pfam" id="PF00072">
    <property type="entry name" value="Response_reg"/>
    <property type="match status" value="3"/>
</dbReference>
<dbReference type="PRINTS" id="PR00344">
    <property type="entry name" value="BCTRLSENSOR"/>
</dbReference>
<dbReference type="SUPFAM" id="SSF52172">
    <property type="entry name" value="CheY-like"/>
    <property type="match status" value="3"/>
</dbReference>
<dbReference type="SUPFAM" id="SSF47226">
    <property type="entry name" value="Histidine-containing phosphotransfer domain, HPT domain"/>
    <property type="match status" value="1"/>
</dbReference>
<dbReference type="Gene3D" id="1.20.120.160">
    <property type="entry name" value="HPT domain"/>
    <property type="match status" value="1"/>
</dbReference>
<dbReference type="InterPro" id="IPR013783">
    <property type="entry name" value="Ig-like_fold"/>
</dbReference>
<dbReference type="PROSITE" id="PS50894">
    <property type="entry name" value="HPT"/>
    <property type="match status" value="1"/>
</dbReference>
<feature type="domain" description="Response regulatory" evidence="8">
    <location>
        <begin position="1567"/>
        <end position="1689"/>
    </location>
</feature>
<evidence type="ECO:0000313" key="12">
    <source>
        <dbReference type="Proteomes" id="UP000321525"/>
    </source>
</evidence>
<dbReference type="CDD" id="cd16922">
    <property type="entry name" value="HATPase_EvgS-ArcB-TorS-like"/>
    <property type="match status" value="2"/>
</dbReference>
<dbReference type="EMBL" id="VOLR01000012">
    <property type="protein sequence ID" value="TWX59342.1"/>
    <property type="molecule type" value="Genomic_DNA"/>
</dbReference>
<dbReference type="PROSITE" id="PS51257">
    <property type="entry name" value="PROKAR_LIPOPROTEIN"/>
    <property type="match status" value="1"/>
</dbReference>
<feature type="domain" description="HPt" evidence="9">
    <location>
        <begin position="1883"/>
        <end position="1979"/>
    </location>
</feature>
<dbReference type="Pfam" id="PF07495">
    <property type="entry name" value="Y_Y_Y"/>
    <property type="match status" value="1"/>
</dbReference>
<dbReference type="Pfam" id="PF01627">
    <property type="entry name" value="Hpt"/>
    <property type="match status" value="1"/>
</dbReference>
<dbReference type="CDD" id="cd17546">
    <property type="entry name" value="REC_hyHK_CKI1_RcsC-like"/>
    <property type="match status" value="2"/>
</dbReference>
<evidence type="ECO:0000313" key="11">
    <source>
        <dbReference type="EMBL" id="TWX65466.1"/>
    </source>
</evidence>
<dbReference type="InterPro" id="IPR004358">
    <property type="entry name" value="Sig_transdc_His_kin-like_C"/>
</dbReference>
<dbReference type="CDD" id="cd00082">
    <property type="entry name" value="HisKA"/>
    <property type="match status" value="2"/>
</dbReference>
<dbReference type="Gene3D" id="1.10.287.130">
    <property type="match status" value="2"/>
</dbReference>
<dbReference type="Proteomes" id="UP000321525">
    <property type="component" value="Unassembled WGS sequence"/>
</dbReference>
<evidence type="ECO:0000313" key="13">
    <source>
        <dbReference type="Proteomes" id="UP000321917"/>
    </source>
</evidence>
<feature type="modified residue" description="4-aspartylphosphate" evidence="6">
    <location>
        <position position="1223"/>
    </location>
</feature>
<dbReference type="EC" id="2.7.13.3" evidence="2"/>
<feature type="domain" description="Response regulatory" evidence="8">
    <location>
        <begin position="1712"/>
        <end position="1828"/>
    </location>
</feature>
<dbReference type="SUPFAM" id="SSF55874">
    <property type="entry name" value="ATPase domain of HSP90 chaperone/DNA topoisomerase II/histidine kinase"/>
    <property type="match status" value="2"/>
</dbReference>
<dbReference type="CDD" id="cd17574">
    <property type="entry name" value="REC_OmpR"/>
    <property type="match status" value="1"/>
</dbReference>
<dbReference type="InterPro" id="IPR011110">
    <property type="entry name" value="Reg_prop"/>
</dbReference>
<dbReference type="InterPro" id="IPR036890">
    <property type="entry name" value="HATPase_C_sf"/>
</dbReference>
<evidence type="ECO:0000313" key="10">
    <source>
        <dbReference type="EMBL" id="TWX59342.1"/>
    </source>
</evidence>
<dbReference type="PANTHER" id="PTHR43547:SF2">
    <property type="entry name" value="HYBRID SIGNAL TRANSDUCTION HISTIDINE KINASE C"/>
    <property type="match status" value="1"/>
</dbReference>
<dbReference type="InterPro" id="IPR008207">
    <property type="entry name" value="Sig_transdc_His_kin_Hpt_dom"/>
</dbReference>
<dbReference type="Pfam" id="PF00512">
    <property type="entry name" value="HisKA"/>
    <property type="match status" value="2"/>
</dbReference>
<dbReference type="PROSITE" id="PS50109">
    <property type="entry name" value="HIS_KIN"/>
    <property type="match status" value="2"/>
</dbReference>
<keyword evidence="3 6" id="KW-0597">Phosphoprotein</keyword>
<evidence type="ECO:0000256" key="2">
    <source>
        <dbReference type="ARBA" id="ARBA00012438"/>
    </source>
</evidence>
<evidence type="ECO:0000256" key="6">
    <source>
        <dbReference type="PROSITE-ProRule" id="PRU00169"/>
    </source>
</evidence>
<keyword evidence="12" id="KW-1185">Reference proteome</keyword>
<evidence type="ECO:0000256" key="3">
    <source>
        <dbReference type="ARBA" id="ARBA00022553"/>
    </source>
</evidence>